<evidence type="ECO:0000256" key="1">
    <source>
        <dbReference type="SAM" id="Coils"/>
    </source>
</evidence>
<protein>
    <recommendedName>
        <fullName evidence="5">Ribosome biogenesis protein NOP53</fullName>
    </recommendedName>
</protein>
<feature type="compositionally biased region" description="Basic residues" evidence="2">
    <location>
        <begin position="158"/>
        <end position="168"/>
    </location>
</feature>
<feature type="region of interest" description="Disordered" evidence="2">
    <location>
        <begin position="1"/>
        <end position="20"/>
    </location>
</feature>
<reference evidence="3 4" key="1">
    <citation type="submission" date="2024-10" db="EMBL/GenBank/DDBJ databases">
        <title>Updated reference genomes for cyclostephanoid diatoms.</title>
        <authorList>
            <person name="Roberts W.R."/>
            <person name="Alverson A.J."/>
        </authorList>
    </citation>
    <scope>NUCLEOTIDE SEQUENCE [LARGE SCALE GENOMIC DNA]</scope>
    <source>
        <strain evidence="3 4">AJA010-31</strain>
    </source>
</reference>
<feature type="region of interest" description="Disordered" evidence="2">
    <location>
        <begin position="246"/>
        <end position="265"/>
    </location>
</feature>
<keyword evidence="4" id="KW-1185">Reference proteome</keyword>
<organism evidence="3 4">
    <name type="scientific">Cyclotella atomus</name>
    <dbReference type="NCBI Taxonomy" id="382360"/>
    <lineage>
        <taxon>Eukaryota</taxon>
        <taxon>Sar</taxon>
        <taxon>Stramenopiles</taxon>
        <taxon>Ochrophyta</taxon>
        <taxon>Bacillariophyta</taxon>
        <taxon>Coscinodiscophyceae</taxon>
        <taxon>Thalassiosirophycidae</taxon>
        <taxon>Stephanodiscales</taxon>
        <taxon>Stephanodiscaceae</taxon>
        <taxon>Cyclotella</taxon>
    </lineage>
</organism>
<evidence type="ECO:0008006" key="5">
    <source>
        <dbReference type="Google" id="ProtNLM"/>
    </source>
</evidence>
<feature type="compositionally biased region" description="Acidic residues" evidence="2">
    <location>
        <begin position="342"/>
        <end position="351"/>
    </location>
</feature>
<evidence type="ECO:0000313" key="3">
    <source>
        <dbReference type="EMBL" id="KAL3796595.1"/>
    </source>
</evidence>
<dbReference type="Proteomes" id="UP001530400">
    <property type="component" value="Unassembled WGS sequence"/>
</dbReference>
<comment type="caution">
    <text evidence="3">The sequence shown here is derived from an EMBL/GenBank/DDBJ whole genome shotgun (WGS) entry which is preliminary data.</text>
</comment>
<dbReference type="Gene3D" id="1.10.20.10">
    <property type="entry name" value="Histone, subunit A"/>
    <property type="match status" value="1"/>
</dbReference>
<sequence length="377" mass="41385">MADTSAGKPQKAIQRGKGKALNALAAASGRDPALIAKEVAKAAALKEEEERLKRQAEEKRSRVQATPAGVYNSLSPEEQYRFECFRRCNFPSRPIEQFVARAMVEEANKRCLVRKSVMVGLGVPSQESIDNLQSTDIENPSIAVDGNDTSSAGEKSNQKKRRRKRTKKSLLIEESKRRRDAMDRALPYASESASTTTGVPSLESLVVPDSASEIVAVVSTLAKCYAQRLVAAARRVADAEEAVLFHNPDEEEKPSDENEEAADSSEAKFIKPLQPHHYMEAHRHRVKAGIDPGFWMVDMIQKGRNSSVASKCAGVGEAAAVGRKGWNSAHLAALAAQDEYDEMVKEDEDQADQMVKEDENQTDQDAELKMDEAEKAG</sequence>
<feature type="compositionally biased region" description="Basic and acidic residues" evidence="2">
    <location>
        <begin position="366"/>
        <end position="377"/>
    </location>
</feature>
<dbReference type="AlphaFoldDB" id="A0ABD3Q8C3"/>
<dbReference type="EMBL" id="JALLPJ020000292">
    <property type="protein sequence ID" value="KAL3796595.1"/>
    <property type="molecule type" value="Genomic_DNA"/>
</dbReference>
<name>A0ABD3Q8C3_9STRA</name>
<accession>A0ABD3Q8C3</accession>
<dbReference type="InterPro" id="IPR009072">
    <property type="entry name" value="Histone-fold"/>
</dbReference>
<feature type="region of interest" description="Disordered" evidence="2">
    <location>
        <begin position="130"/>
        <end position="196"/>
    </location>
</feature>
<proteinExistence type="predicted"/>
<feature type="coiled-coil region" evidence="1">
    <location>
        <begin position="35"/>
        <end position="66"/>
    </location>
</feature>
<evidence type="ECO:0000256" key="2">
    <source>
        <dbReference type="SAM" id="MobiDB-lite"/>
    </source>
</evidence>
<evidence type="ECO:0000313" key="4">
    <source>
        <dbReference type="Proteomes" id="UP001530400"/>
    </source>
</evidence>
<feature type="compositionally biased region" description="Acidic residues" evidence="2">
    <location>
        <begin position="249"/>
        <end position="263"/>
    </location>
</feature>
<feature type="region of interest" description="Disordered" evidence="2">
    <location>
        <begin position="342"/>
        <end position="377"/>
    </location>
</feature>
<feature type="compositionally biased region" description="Basic and acidic residues" evidence="2">
    <location>
        <begin position="170"/>
        <end position="183"/>
    </location>
</feature>
<gene>
    <name evidence="3" type="ORF">ACHAWO_010299</name>
</gene>
<keyword evidence="1" id="KW-0175">Coiled coil</keyword>